<dbReference type="AlphaFoldDB" id="A0A1B1UD31"/>
<proteinExistence type="predicted"/>
<feature type="region of interest" description="Disordered" evidence="1">
    <location>
        <begin position="80"/>
        <end position="115"/>
    </location>
</feature>
<organism evidence="2 3">
    <name type="scientific">Bradyrhizobium icense</name>
    <dbReference type="NCBI Taxonomy" id="1274631"/>
    <lineage>
        <taxon>Bacteria</taxon>
        <taxon>Pseudomonadati</taxon>
        <taxon>Pseudomonadota</taxon>
        <taxon>Alphaproteobacteria</taxon>
        <taxon>Hyphomicrobiales</taxon>
        <taxon>Nitrobacteraceae</taxon>
        <taxon>Bradyrhizobium</taxon>
    </lineage>
</organism>
<dbReference type="EMBL" id="CP016428">
    <property type="protein sequence ID" value="ANW00658.1"/>
    <property type="molecule type" value="Genomic_DNA"/>
</dbReference>
<reference evidence="2 3" key="1">
    <citation type="submission" date="2016-07" db="EMBL/GenBank/DDBJ databases">
        <title>Complete genome sequence of Bradyrhizobium icense LMTR 13T, a potential inoculant strain isolated from lima bean (Phaseolus lunatus) in Peru.</title>
        <authorList>
            <person name="Ormeno-Orrillo E."/>
            <person name="Duran D."/>
            <person name="Rogel M.A."/>
            <person name="Rey L."/>
            <person name="Imperial J."/>
            <person name="Ruiz-Argueso T."/>
            <person name="Martinez-Romero E."/>
        </authorList>
    </citation>
    <scope>NUCLEOTIDE SEQUENCE [LARGE SCALE GENOMIC DNA]</scope>
    <source>
        <strain evidence="2 3">LMTR 13</strain>
    </source>
</reference>
<feature type="compositionally biased region" description="Basic and acidic residues" evidence="1">
    <location>
        <begin position="82"/>
        <end position="97"/>
    </location>
</feature>
<dbReference type="RefSeq" id="WP_065727934.1">
    <property type="nucleotide sequence ID" value="NZ_CP016428.1"/>
</dbReference>
<keyword evidence="3" id="KW-1185">Reference proteome</keyword>
<evidence type="ECO:0000256" key="1">
    <source>
        <dbReference type="SAM" id="MobiDB-lite"/>
    </source>
</evidence>
<dbReference type="OrthoDB" id="8241168at2"/>
<evidence type="ECO:0000313" key="2">
    <source>
        <dbReference type="EMBL" id="ANW00658.1"/>
    </source>
</evidence>
<protein>
    <submittedName>
        <fullName evidence="2">Uncharacterized protein</fullName>
    </submittedName>
</protein>
<name>A0A1B1UD31_9BRAD</name>
<evidence type="ECO:0000313" key="3">
    <source>
        <dbReference type="Proteomes" id="UP000092839"/>
    </source>
</evidence>
<dbReference type="STRING" id="1274631.LMTR13_11265"/>
<dbReference type="KEGG" id="bic:LMTR13_11265"/>
<gene>
    <name evidence="2" type="ORF">LMTR13_11265</name>
</gene>
<accession>A0A1B1UD31</accession>
<dbReference type="Proteomes" id="UP000092839">
    <property type="component" value="Chromosome"/>
</dbReference>
<sequence>MPFVKIKNATANFSKPRDWNEKEAGPCGDLWVRQDKYGPYTQFSFAWRPDAGQLKLLNAGGALEINIINDYMPPVGVSAVHATEESRVGTAGDHRNEQQNGPPRPSSPPSHKPVG</sequence>
<feature type="compositionally biased region" description="Pro residues" evidence="1">
    <location>
        <begin position="102"/>
        <end position="115"/>
    </location>
</feature>